<dbReference type="Gene3D" id="3.40.50.2000">
    <property type="entry name" value="Glycogen Phosphorylase B"/>
    <property type="match status" value="2"/>
</dbReference>
<dbReference type="PANTHER" id="PTHR48048:SF76">
    <property type="entry name" value="UDP-GLYCOSYLTRANSFERASE 708D1-LIKE"/>
    <property type="match status" value="1"/>
</dbReference>
<keyword evidence="3 6" id="KW-0328">Glycosyltransferase</keyword>
<evidence type="ECO:0000256" key="5">
    <source>
        <dbReference type="ARBA" id="ARBA00047606"/>
    </source>
</evidence>
<dbReference type="GO" id="GO:0009718">
    <property type="term" value="P:anthocyanin-containing compound biosynthetic process"/>
    <property type="evidence" value="ECO:0007669"/>
    <property type="project" value="UniProtKB-UniPathway"/>
</dbReference>
<evidence type="ECO:0000256" key="2">
    <source>
        <dbReference type="ARBA" id="ARBA00009995"/>
    </source>
</evidence>
<gene>
    <name evidence="8" type="ORF">JCGZ_19899</name>
</gene>
<dbReference type="FunFam" id="3.40.50.2000:FF:000056">
    <property type="entry name" value="Glycosyltransferase"/>
    <property type="match status" value="1"/>
</dbReference>
<sequence>MDPSHTPKKPHIALIPSAGMGHLTPFLRIASLLLSRNCIITLFTPKSTISNAESDHISFFLTKYPQVKHLEFDIIPVQASGNQDPFFVQYKAISRSSHLLRPLLSSSPYPFSAIFCDLLTARSIAAISADLSIPYYVLISTSAKFLSFMLYLPFLVSNPDKFSINSTEVQIPGLTPLPMKSIPLPFVNPNHLLASSIIENVGSIPEAKGILVNSFKQFEAETFSALNNCKVLNNLPQVLPIGPLQAYDIENDESQCLSWLDNQPEKSVVYVNFGSRTAMSNDQIKELGHGLDRSGCRFLWVVKTSTVDKEDKEGLEELLGNSFLERVKSKAMVVKSWVNQEKILEHSATGGFISHCGWNSVTEAAARGMPVLAWPIHGDQRVNAEVLQEAGLGILEKTWGMGNERLVKQEEIAKRVSEFMNDVELRNRAMKVGEEARKAIEHGGSSDKAIMEIIEKLS</sequence>
<reference evidence="8 9" key="1">
    <citation type="journal article" date="2014" name="PLoS ONE">
        <title>Global Analysis of Gene Expression Profiles in Physic Nut (Jatropha curcas L.) Seedlings Exposed to Salt Stress.</title>
        <authorList>
            <person name="Zhang L."/>
            <person name="Zhang C."/>
            <person name="Wu P."/>
            <person name="Chen Y."/>
            <person name="Li M."/>
            <person name="Jiang H."/>
            <person name="Wu G."/>
        </authorList>
    </citation>
    <scope>NUCLEOTIDE SEQUENCE [LARGE SCALE GENOMIC DNA]</scope>
    <source>
        <strain evidence="9">cv. GZQX0401</strain>
        <tissue evidence="8">Young leaves</tissue>
    </source>
</reference>
<evidence type="ECO:0000313" key="9">
    <source>
        <dbReference type="Proteomes" id="UP000027138"/>
    </source>
</evidence>
<dbReference type="SUPFAM" id="SSF53756">
    <property type="entry name" value="UDP-Glycosyltransferase/glycogen phosphorylase"/>
    <property type="match status" value="1"/>
</dbReference>
<dbReference type="CDD" id="cd03784">
    <property type="entry name" value="GT1_Gtf-like"/>
    <property type="match status" value="1"/>
</dbReference>
<comment type="pathway">
    <text evidence="1">Pigment biosynthesis; anthocyanin biosynthesis.</text>
</comment>
<dbReference type="EMBL" id="KK914862">
    <property type="protein sequence ID" value="KDP27200.1"/>
    <property type="molecule type" value="Genomic_DNA"/>
</dbReference>
<dbReference type="OrthoDB" id="5835829at2759"/>
<evidence type="ECO:0000256" key="4">
    <source>
        <dbReference type="ARBA" id="ARBA00022679"/>
    </source>
</evidence>
<dbReference type="EC" id="2.4.1.-" evidence="7"/>
<comment type="catalytic activity">
    <reaction evidence="5">
        <text>an anthocyanidin + UDP-alpha-D-glucose + H(+) = an anthocyanidin 3-O-beta-D-glucoside + UDP</text>
        <dbReference type="Rhea" id="RHEA:20093"/>
        <dbReference type="ChEBI" id="CHEBI:15378"/>
        <dbReference type="ChEBI" id="CHEBI:16307"/>
        <dbReference type="ChEBI" id="CHEBI:58223"/>
        <dbReference type="ChEBI" id="CHEBI:58885"/>
        <dbReference type="ChEBI" id="CHEBI:143576"/>
        <dbReference type="EC" id="2.4.1.115"/>
    </reaction>
</comment>
<keyword evidence="9" id="KW-1185">Reference proteome</keyword>
<protein>
    <recommendedName>
        <fullName evidence="7">Glycosyltransferase</fullName>
        <ecNumber evidence="7">2.4.1.-</ecNumber>
    </recommendedName>
</protein>
<evidence type="ECO:0000256" key="3">
    <source>
        <dbReference type="ARBA" id="ARBA00022676"/>
    </source>
</evidence>
<dbReference type="InterPro" id="IPR050481">
    <property type="entry name" value="UDP-glycosyltransf_plant"/>
</dbReference>
<dbReference type="UniPathway" id="UPA00009"/>
<dbReference type="KEGG" id="jcu:105644120"/>
<proteinExistence type="inferred from homology"/>
<dbReference type="GO" id="GO:0047213">
    <property type="term" value="F:anthocyanidin 3-O-glucosyltransferase activity"/>
    <property type="evidence" value="ECO:0007669"/>
    <property type="project" value="UniProtKB-EC"/>
</dbReference>
<name>A0A067K4Q0_JATCU</name>
<evidence type="ECO:0000256" key="1">
    <source>
        <dbReference type="ARBA" id="ARBA00004935"/>
    </source>
</evidence>
<evidence type="ECO:0000313" key="8">
    <source>
        <dbReference type="EMBL" id="KDP27200.1"/>
    </source>
</evidence>
<dbReference type="InterPro" id="IPR035595">
    <property type="entry name" value="UDP_glycos_trans_CS"/>
</dbReference>
<dbReference type="InterPro" id="IPR002213">
    <property type="entry name" value="UDP_glucos_trans"/>
</dbReference>
<dbReference type="PANTHER" id="PTHR48048">
    <property type="entry name" value="GLYCOSYLTRANSFERASE"/>
    <property type="match status" value="1"/>
</dbReference>
<accession>A0A067K4Q0</accession>
<dbReference type="AlphaFoldDB" id="A0A067K4Q0"/>
<evidence type="ECO:0000256" key="6">
    <source>
        <dbReference type="RuleBase" id="RU003718"/>
    </source>
</evidence>
<keyword evidence="4 6" id="KW-0808">Transferase</keyword>
<dbReference type="PROSITE" id="PS00375">
    <property type="entry name" value="UDPGT"/>
    <property type="match status" value="1"/>
</dbReference>
<organism evidence="8 9">
    <name type="scientific">Jatropha curcas</name>
    <name type="common">Barbados nut</name>
    <dbReference type="NCBI Taxonomy" id="180498"/>
    <lineage>
        <taxon>Eukaryota</taxon>
        <taxon>Viridiplantae</taxon>
        <taxon>Streptophyta</taxon>
        <taxon>Embryophyta</taxon>
        <taxon>Tracheophyta</taxon>
        <taxon>Spermatophyta</taxon>
        <taxon>Magnoliopsida</taxon>
        <taxon>eudicotyledons</taxon>
        <taxon>Gunneridae</taxon>
        <taxon>Pentapetalae</taxon>
        <taxon>rosids</taxon>
        <taxon>fabids</taxon>
        <taxon>Malpighiales</taxon>
        <taxon>Euphorbiaceae</taxon>
        <taxon>Crotonoideae</taxon>
        <taxon>Jatropheae</taxon>
        <taxon>Jatropha</taxon>
    </lineage>
</organism>
<evidence type="ECO:0000256" key="7">
    <source>
        <dbReference type="RuleBase" id="RU362057"/>
    </source>
</evidence>
<dbReference type="Proteomes" id="UP000027138">
    <property type="component" value="Unassembled WGS sequence"/>
</dbReference>
<dbReference type="Pfam" id="PF00201">
    <property type="entry name" value="UDPGT"/>
    <property type="match status" value="1"/>
</dbReference>
<comment type="similarity">
    <text evidence="2 6">Belongs to the UDP-glycosyltransferase family.</text>
</comment>